<dbReference type="GO" id="GO:0004672">
    <property type="term" value="F:protein kinase activity"/>
    <property type="evidence" value="ECO:0007669"/>
    <property type="project" value="InterPro"/>
</dbReference>
<evidence type="ECO:0000259" key="1">
    <source>
        <dbReference type="PROSITE" id="PS50011"/>
    </source>
</evidence>
<sequence>MDIIIPSPKTEEELPNYEILEFYRGDDTHTDLTIQCYDMRFHITVSVTNIQDDVSTTKEYMSLLRKLDSEDSTGVVEEENESDEGDAMENICFWIAAKCNSAMRVLSSRKEKTQVQTLHDWFHTKTVTLVLRARDGKLCVCSSSSIYQQDFAPMVTLSPAVYALDIPSIEASNIAILLDETDEENLPRRQKKVSVGSNTIRFYKPTYTSEQANREITSLIHIKSTNRSNTIRTPTLHELVKNPENNASISGILLEYIPHHNTLADIDLDNTPVSIRVKWKDQLQSMIHSLHSAGIVWGDAKPDNVLVDVDDNLWIIDFGGRITEGWVDGGKADSRERDLQALSKIIEILDPTGLAM</sequence>
<evidence type="ECO:0000313" key="3">
    <source>
        <dbReference type="Proteomes" id="UP000325945"/>
    </source>
</evidence>
<dbReference type="PROSITE" id="PS50011">
    <property type="entry name" value="PROTEIN_KINASE_DOM"/>
    <property type="match status" value="1"/>
</dbReference>
<dbReference type="Proteomes" id="UP000325945">
    <property type="component" value="Unassembled WGS sequence"/>
</dbReference>
<dbReference type="Gene3D" id="1.10.510.10">
    <property type="entry name" value="Transferase(Phosphotransferase) domain 1"/>
    <property type="match status" value="1"/>
</dbReference>
<evidence type="ECO:0000313" key="2">
    <source>
        <dbReference type="EMBL" id="KAE8323725.1"/>
    </source>
</evidence>
<dbReference type="AlphaFoldDB" id="A0A5N6WS60"/>
<dbReference type="GO" id="GO:0005524">
    <property type="term" value="F:ATP binding"/>
    <property type="evidence" value="ECO:0007669"/>
    <property type="project" value="InterPro"/>
</dbReference>
<organism evidence="2 3">
    <name type="scientific">Aspergillus sergii</name>
    <dbReference type="NCBI Taxonomy" id="1034303"/>
    <lineage>
        <taxon>Eukaryota</taxon>
        <taxon>Fungi</taxon>
        <taxon>Dikarya</taxon>
        <taxon>Ascomycota</taxon>
        <taxon>Pezizomycotina</taxon>
        <taxon>Eurotiomycetes</taxon>
        <taxon>Eurotiomycetidae</taxon>
        <taxon>Eurotiales</taxon>
        <taxon>Aspergillaceae</taxon>
        <taxon>Aspergillus</taxon>
        <taxon>Aspergillus subgen. Circumdati</taxon>
    </lineage>
</organism>
<dbReference type="InterPro" id="IPR011009">
    <property type="entry name" value="Kinase-like_dom_sf"/>
</dbReference>
<accession>A0A5N6WS60</accession>
<dbReference type="EMBL" id="ML741826">
    <property type="protein sequence ID" value="KAE8323725.1"/>
    <property type="molecule type" value="Genomic_DNA"/>
</dbReference>
<proteinExistence type="predicted"/>
<dbReference type="SUPFAM" id="SSF56112">
    <property type="entry name" value="Protein kinase-like (PK-like)"/>
    <property type="match status" value="1"/>
</dbReference>
<reference evidence="3" key="1">
    <citation type="submission" date="2019-04" db="EMBL/GenBank/DDBJ databases">
        <title>Friends and foes A comparative genomics studyof 23 Aspergillus species from section Flavi.</title>
        <authorList>
            <consortium name="DOE Joint Genome Institute"/>
            <person name="Kjaerbolling I."/>
            <person name="Vesth T."/>
            <person name="Frisvad J.C."/>
            <person name="Nybo J.L."/>
            <person name="Theobald S."/>
            <person name="Kildgaard S."/>
            <person name="Isbrandt T."/>
            <person name="Kuo A."/>
            <person name="Sato A."/>
            <person name="Lyhne E.K."/>
            <person name="Kogle M.E."/>
            <person name="Wiebenga A."/>
            <person name="Kun R.S."/>
            <person name="Lubbers R.J."/>
            <person name="Makela M.R."/>
            <person name="Barry K."/>
            <person name="Chovatia M."/>
            <person name="Clum A."/>
            <person name="Daum C."/>
            <person name="Haridas S."/>
            <person name="He G."/>
            <person name="LaButti K."/>
            <person name="Lipzen A."/>
            <person name="Mondo S."/>
            <person name="Riley R."/>
            <person name="Salamov A."/>
            <person name="Simmons B.A."/>
            <person name="Magnuson J.K."/>
            <person name="Henrissat B."/>
            <person name="Mortensen U.H."/>
            <person name="Larsen T.O."/>
            <person name="Devries R.P."/>
            <person name="Grigoriev I.V."/>
            <person name="Machida M."/>
            <person name="Baker S.E."/>
            <person name="Andersen M.R."/>
        </authorList>
    </citation>
    <scope>NUCLEOTIDE SEQUENCE [LARGE SCALE GENOMIC DNA]</scope>
    <source>
        <strain evidence="3">CBS 130017</strain>
    </source>
</reference>
<gene>
    <name evidence="2" type="ORF">BDV39DRAFT_208550</name>
</gene>
<keyword evidence="3" id="KW-1185">Reference proteome</keyword>
<feature type="domain" description="Protein kinase" evidence="1">
    <location>
        <begin position="151"/>
        <end position="356"/>
    </location>
</feature>
<protein>
    <recommendedName>
        <fullName evidence="1">Protein kinase domain-containing protein</fullName>
    </recommendedName>
</protein>
<dbReference type="InterPro" id="IPR000719">
    <property type="entry name" value="Prot_kinase_dom"/>
</dbReference>
<name>A0A5N6WS60_9EURO</name>